<comment type="cofactor">
    <cofactor evidence="13">
        <name>Mg(2+)</name>
        <dbReference type="ChEBI" id="CHEBI:18420"/>
    </cofactor>
    <text evidence="13">Binds 2 magnesium ions per tetramer.</text>
</comment>
<dbReference type="GO" id="GO:0000049">
    <property type="term" value="F:tRNA binding"/>
    <property type="evidence" value="ECO:0007669"/>
    <property type="project" value="InterPro"/>
</dbReference>
<dbReference type="AlphaFoldDB" id="A0A0D6PK60"/>
<keyword evidence="7 13" id="KW-0547">Nucleotide-binding</keyword>
<dbReference type="SUPFAM" id="SSF46589">
    <property type="entry name" value="tRNA-binding arm"/>
    <property type="match status" value="1"/>
</dbReference>
<proteinExistence type="inferred from homology"/>
<gene>
    <name evidence="13" type="primary">pheS</name>
    <name evidence="15" type="ORF">Aam_119_024</name>
</gene>
<evidence type="ECO:0000256" key="8">
    <source>
        <dbReference type="ARBA" id="ARBA00022840"/>
    </source>
</evidence>
<reference evidence="15 16" key="1">
    <citation type="submission" date="2012-11" db="EMBL/GenBank/DDBJ databases">
        <title>Whole genome sequence of Acidocella aminolytica 101 = DSM 11237.</title>
        <authorList>
            <person name="Azuma Y."/>
            <person name="Higashiura N."/>
            <person name="Hirakawa H."/>
            <person name="Matsushita K."/>
        </authorList>
    </citation>
    <scope>NUCLEOTIDE SEQUENCE [LARGE SCALE GENOMIC DNA]</scope>
    <source>
        <strain evidence="16">101 / DSM 11237</strain>
    </source>
</reference>
<keyword evidence="4 13" id="KW-0963">Cytoplasm</keyword>
<dbReference type="OrthoDB" id="9800719at2"/>
<dbReference type="EC" id="6.1.1.20" evidence="13"/>
<keyword evidence="9 13" id="KW-0460">Magnesium</keyword>
<dbReference type="InterPro" id="IPR004529">
    <property type="entry name" value="Phe-tRNA-synth_IIc_asu"/>
</dbReference>
<dbReference type="CDD" id="cd00496">
    <property type="entry name" value="PheRS_alpha_core"/>
    <property type="match status" value="1"/>
</dbReference>
<dbReference type="GO" id="GO:0006432">
    <property type="term" value="P:phenylalanyl-tRNA aminoacylation"/>
    <property type="evidence" value="ECO:0007669"/>
    <property type="project" value="UniProtKB-UniRule"/>
</dbReference>
<dbReference type="InterPro" id="IPR010978">
    <property type="entry name" value="tRNA-bd_arm"/>
</dbReference>
<evidence type="ECO:0000256" key="10">
    <source>
        <dbReference type="ARBA" id="ARBA00022917"/>
    </source>
</evidence>
<keyword evidence="8 13" id="KW-0067">ATP-binding</keyword>
<dbReference type="InterPro" id="IPR006195">
    <property type="entry name" value="aa-tRNA-synth_II"/>
</dbReference>
<dbReference type="GO" id="GO:0000287">
    <property type="term" value="F:magnesium ion binding"/>
    <property type="evidence" value="ECO:0007669"/>
    <property type="project" value="UniProtKB-UniRule"/>
</dbReference>
<evidence type="ECO:0000256" key="13">
    <source>
        <dbReference type="HAMAP-Rule" id="MF_00281"/>
    </source>
</evidence>
<evidence type="ECO:0000256" key="9">
    <source>
        <dbReference type="ARBA" id="ARBA00022842"/>
    </source>
</evidence>
<dbReference type="STRING" id="1120923.SAMN02746095_01270"/>
<keyword evidence="11 13" id="KW-0030">Aminoacyl-tRNA synthetase</keyword>
<dbReference type="Pfam" id="PF01409">
    <property type="entry name" value="tRNA-synt_2d"/>
    <property type="match status" value="1"/>
</dbReference>
<name>A0A0D6PK60_9PROT</name>
<evidence type="ECO:0000256" key="4">
    <source>
        <dbReference type="ARBA" id="ARBA00022490"/>
    </source>
</evidence>
<dbReference type="Proteomes" id="UP000032668">
    <property type="component" value="Unassembled WGS sequence"/>
</dbReference>
<keyword evidence="10 13" id="KW-0648">Protein biosynthesis</keyword>
<dbReference type="Pfam" id="PF02912">
    <property type="entry name" value="Phe_tRNA-synt_N"/>
    <property type="match status" value="1"/>
</dbReference>
<evidence type="ECO:0000313" key="16">
    <source>
        <dbReference type="Proteomes" id="UP000032668"/>
    </source>
</evidence>
<dbReference type="InterPro" id="IPR002319">
    <property type="entry name" value="Phenylalanyl-tRNA_Synthase"/>
</dbReference>
<evidence type="ECO:0000256" key="3">
    <source>
        <dbReference type="ARBA" id="ARBA00011209"/>
    </source>
</evidence>
<comment type="catalytic activity">
    <reaction evidence="12 13">
        <text>tRNA(Phe) + L-phenylalanine + ATP = L-phenylalanyl-tRNA(Phe) + AMP + diphosphate + H(+)</text>
        <dbReference type="Rhea" id="RHEA:19413"/>
        <dbReference type="Rhea" id="RHEA-COMP:9668"/>
        <dbReference type="Rhea" id="RHEA-COMP:9699"/>
        <dbReference type="ChEBI" id="CHEBI:15378"/>
        <dbReference type="ChEBI" id="CHEBI:30616"/>
        <dbReference type="ChEBI" id="CHEBI:33019"/>
        <dbReference type="ChEBI" id="CHEBI:58095"/>
        <dbReference type="ChEBI" id="CHEBI:78442"/>
        <dbReference type="ChEBI" id="CHEBI:78531"/>
        <dbReference type="ChEBI" id="CHEBI:456215"/>
        <dbReference type="EC" id="6.1.1.20"/>
    </reaction>
</comment>
<evidence type="ECO:0000256" key="5">
    <source>
        <dbReference type="ARBA" id="ARBA00022598"/>
    </source>
</evidence>
<dbReference type="EMBL" id="BANC01000117">
    <property type="protein sequence ID" value="GAN81806.1"/>
    <property type="molecule type" value="Genomic_DNA"/>
</dbReference>
<sequence>MQSEDLKNLVEAALPAIATANAAALEELRVSLLGKNGSVTNLLKSLGGMDPDARKAAGAEINRVKGQITEALTTRRAVLDEAALAAKLAAERIDVTQPPRPDPIGALHPLSRTHEELAAIFAAMGFAIAEGPDIESDWNNFSALNIPSHHPARAMMDTFYLQAAENARPPVLRTHTSPVQIRTMLEWAKTDGLGTSPVPIRIIVPGRTFRADHDATHSPMFHQCEGLVIGEGITLGHLKGCLIDFLRAYFGIPELPVRLRSSYFPFTEPSMEVDIGWNRKTGELGGGSDWLEIGGSGMVHPNVLANCGIDPRRFQGFAFGVGLERITMLKHGIADLRLFFESDVRWLRHYGVSPLTPASLHEGI</sequence>
<organism evidence="15 16">
    <name type="scientific">Acidocella aminolytica 101 = DSM 11237</name>
    <dbReference type="NCBI Taxonomy" id="1120923"/>
    <lineage>
        <taxon>Bacteria</taxon>
        <taxon>Pseudomonadati</taxon>
        <taxon>Pseudomonadota</taxon>
        <taxon>Alphaproteobacteria</taxon>
        <taxon>Acetobacterales</taxon>
        <taxon>Acidocellaceae</taxon>
        <taxon>Acidocella</taxon>
    </lineage>
</organism>
<evidence type="ECO:0000256" key="12">
    <source>
        <dbReference type="ARBA" id="ARBA00049255"/>
    </source>
</evidence>
<evidence type="ECO:0000256" key="7">
    <source>
        <dbReference type="ARBA" id="ARBA00022741"/>
    </source>
</evidence>
<dbReference type="GO" id="GO:0005524">
    <property type="term" value="F:ATP binding"/>
    <property type="evidence" value="ECO:0007669"/>
    <property type="project" value="UniProtKB-UniRule"/>
</dbReference>
<evidence type="ECO:0000313" key="15">
    <source>
        <dbReference type="EMBL" id="GAN81806.1"/>
    </source>
</evidence>
<evidence type="ECO:0000256" key="6">
    <source>
        <dbReference type="ARBA" id="ARBA00022723"/>
    </source>
</evidence>
<dbReference type="PANTHER" id="PTHR11538:SF41">
    <property type="entry name" value="PHENYLALANINE--TRNA LIGASE, MITOCHONDRIAL"/>
    <property type="match status" value="1"/>
</dbReference>
<protein>
    <recommendedName>
        <fullName evidence="13">Phenylalanine--tRNA ligase alpha subunit</fullName>
        <ecNumber evidence="13">6.1.1.20</ecNumber>
    </recommendedName>
    <alternativeName>
        <fullName evidence="13">Phenylalanyl-tRNA synthetase alpha subunit</fullName>
        <shortName evidence="13">PheRS</shortName>
    </alternativeName>
</protein>
<comment type="similarity">
    <text evidence="2 13">Belongs to the class-II aminoacyl-tRNA synthetase family. Phe-tRNA synthetase alpha subunit type 1 subfamily.</text>
</comment>
<evidence type="ECO:0000259" key="14">
    <source>
        <dbReference type="PROSITE" id="PS50862"/>
    </source>
</evidence>
<dbReference type="InterPro" id="IPR022911">
    <property type="entry name" value="Phe_tRNA_ligase_alpha1_bac"/>
</dbReference>
<dbReference type="GO" id="GO:0005737">
    <property type="term" value="C:cytoplasm"/>
    <property type="evidence" value="ECO:0007669"/>
    <property type="project" value="UniProtKB-SubCell"/>
</dbReference>
<dbReference type="NCBIfam" id="TIGR00468">
    <property type="entry name" value="pheS"/>
    <property type="match status" value="1"/>
</dbReference>
<dbReference type="PROSITE" id="PS50862">
    <property type="entry name" value="AA_TRNA_LIGASE_II"/>
    <property type="match status" value="1"/>
</dbReference>
<dbReference type="HAMAP" id="MF_00281">
    <property type="entry name" value="Phe_tRNA_synth_alpha1"/>
    <property type="match status" value="1"/>
</dbReference>
<feature type="domain" description="Aminoacyl-transfer RNA synthetases class-II family profile" evidence="14">
    <location>
        <begin position="120"/>
        <end position="357"/>
    </location>
</feature>
<dbReference type="Gene3D" id="3.30.930.10">
    <property type="entry name" value="Bira Bifunctional Protein, Domain 2"/>
    <property type="match status" value="1"/>
</dbReference>
<dbReference type="PANTHER" id="PTHR11538">
    <property type="entry name" value="PHENYLALANYL-TRNA SYNTHETASE"/>
    <property type="match status" value="1"/>
</dbReference>
<comment type="caution">
    <text evidence="15">The sequence shown here is derived from an EMBL/GenBank/DDBJ whole genome shotgun (WGS) entry which is preliminary data.</text>
</comment>
<evidence type="ECO:0000256" key="1">
    <source>
        <dbReference type="ARBA" id="ARBA00004496"/>
    </source>
</evidence>
<comment type="subunit">
    <text evidence="3 13">Tetramer of two alpha and two beta subunits.</text>
</comment>
<dbReference type="InterPro" id="IPR004188">
    <property type="entry name" value="Phe-tRNA_ligase_II_N"/>
</dbReference>
<comment type="subcellular location">
    <subcellularLocation>
        <location evidence="1 13">Cytoplasm</location>
    </subcellularLocation>
</comment>
<feature type="binding site" evidence="13">
    <location>
        <position position="268"/>
    </location>
    <ligand>
        <name>Mg(2+)</name>
        <dbReference type="ChEBI" id="CHEBI:18420"/>
        <note>shared with beta subunit</note>
    </ligand>
</feature>
<keyword evidence="5 13" id="KW-0436">Ligase</keyword>
<dbReference type="InterPro" id="IPR045864">
    <property type="entry name" value="aa-tRNA-synth_II/BPL/LPL"/>
</dbReference>
<keyword evidence="6 13" id="KW-0479">Metal-binding</keyword>
<evidence type="ECO:0000256" key="2">
    <source>
        <dbReference type="ARBA" id="ARBA00010207"/>
    </source>
</evidence>
<evidence type="ECO:0000256" key="11">
    <source>
        <dbReference type="ARBA" id="ARBA00023146"/>
    </source>
</evidence>
<accession>A0A0D6PK60</accession>
<keyword evidence="16" id="KW-1185">Reference proteome</keyword>
<dbReference type="GO" id="GO:0004826">
    <property type="term" value="F:phenylalanine-tRNA ligase activity"/>
    <property type="evidence" value="ECO:0007669"/>
    <property type="project" value="UniProtKB-UniRule"/>
</dbReference>
<dbReference type="SUPFAM" id="SSF55681">
    <property type="entry name" value="Class II aaRS and biotin synthetases"/>
    <property type="match status" value="1"/>
</dbReference>
<dbReference type="RefSeq" id="WP_048880193.1">
    <property type="nucleotide sequence ID" value="NZ_BANC01000117.1"/>
</dbReference>